<organism evidence="2 4">
    <name type="scientific">Rufibacter glacialis</name>
    <dbReference type="NCBI Taxonomy" id="1259555"/>
    <lineage>
        <taxon>Bacteria</taxon>
        <taxon>Pseudomonadati</taxon>
        <taxon>Bacteroidota</taxon>
        <taxon>Cytophagia</taxon>
        <taxon>Cytophagales</taxon>
        <taxon>Hymenobacteraceae</taxon>
        <taxon>Rufibacter</taxon>
    </lineage>
</organism>
<feature type="transmembrane region" description="Helical" evidence="1">
    <location>
        <begin position="106"/>
        <end position="124"/>
    </location>
</feature>
<evidence type="ECO:0000256" key="1">
    <source>
        <dbReference type="SAM" id="Phobius"/>
    </source>
</evidence>
<feature type="transmembrane region" description="Helical" evidence="1">
    <location>
        <begin position="77"/>
        <end position="94"/>
    </location>
</feature>
<proteinExistence type="predicted"/>
<protein>
    <recommendedName>
        <fullName evidence="6">DUF4293 family protein</fullName>
    </recommendedName>
</protein>
<accession>A0A5M8QR93</accession>
<feature type="transmembrane region" description="Helical" evidence="1">
    <location>
        <begin position="9"/>
        <end position="32"/>
    </location>
</feature>
<evidence type="ECO:0000313" key="4">
    <source>
        <dbReference type="Proteomes" id="UP000323866"/>
    </source>
</evidence>
<dbReference type="EMBL" id="VKKZ01000010">
    <property type="protein sequence ID" value="KAA6437778.1"/>
    <property type="molecule type" value="Genomic_DNA"/>
</dbReference>
<evidence type="ECO:0000313" key="2">
    <source>
        <dbReference type="EMBL" id="KAA6437778.1"/>
    </source>
</evidence>
<dbReference type="Proteomes" id="UP001570846">
    <property type="component" value="Unassembled WGS sequence"/>
</dbReference>
<evidence type="ECO:0008006" key="6">
    <source>
        <dbReference type="Google" id="ProtNLM"/>
    </source>
</evidence>
<dbReference type="EMBL" id="JBGOGF010000008">
    <property type="protein sequence ID" value="MFA1772559.1"/>
    <property type="molecule type" value="Genomic_DNA"/>
</dbReference>
<gene>
    <name evidence="3" type="ORF">ACD591_14755</name>
    <name evidence="2" type="ORF">FOE74_04570</name>
</gene>
<evidence type="ECO:0000313" key="3">
    <source>
        <dbReference type="EMBL" id="MFA1772559.1"/>
    </source>
</evidence>
<keyword evidence="1" id="KW-0812">Transmembrane</keyword>
<name>A0A5M8QR93_9BACT</name>
<dbReference type="OrthoDB" id="2868029at2"/>
<keyword evidence="1" id="KW-1133">Transmembrane helix</keyword>
<reference evidence="3 5" key="3">
    <citation type="submission" date="2024-08" db="EMBL/GenBank/DDBJ databases">
        <authorList>
            <person name="Wei W."/>
        </authorList>
    </citation>
    <scope>NUCLEOTIDE SEQUENCE [LARGE SCALE GENOMIC DNA]</scope>
    <source>
        <strain evidence="3 5">XU2</strain>
    </source>
</reference>
<keyword evidence="5" id="KW-1185">Reference proteome</keyword>
<evidence type="ECO:0000313" key="5">
    <source>
        <dbReference type="Proteomes" id="UP001570846"/>
    </source>
</evidence>
<dbReference type="Proteomes" id="UP000323866">
    <property type="component" value="Unassembled WGS sequence"/>
</dbReference>
<reference evidence="2 4" key="1">
    <citation type="submission" date="2019-07" db="EMBL/GenBank/DDBJ databases">
        <authorList>
            <person name="Qu J.-H."/>
        </authorList>
    </citation>
    <scope>NUCLEOTIDE SEQUENCE [LARGE SCALE GENOMIC DNA]</scope>
    <source>
        <strain evidence="2 4">MDT1-10-3</strain>
    </source>
</reference>
<sequence length="146" mass="16396">MKKIASHGLILLFALSVVFHVLVLCSVIPFTIVGGGRITTQEEMYGVETTVLALNLLFLLISLLVTGYIKWKFSPRILTAALWVMVVVFLLNTVGNFFSNSYLEKLIFTPITLVLAVFAAILALDRNSQQPEKTNQLKFSHRQIKR</sequence>
<feature type="transmembrane region" description="Helical" evidence="1">
    <location>
        <begin position="44"/>
        <end position="65"/>
    </location>
</feature>
<comment type="caution">
    <text evidence="2">The sequence shown here is derived from an EMBL/GenBank/DDBJ whole genome shotgun (WGS) entry which is preliminary data.</text>
</comment>
<dbReference type="RefSeq" id="WP_149097398.1">
    <property type="nucleotide sequence ID" value="NZ_BMMG01000001.1"/>
</dbReference>
<dbReference type="AlphaFoldDB" id="A0A5M8QR93"/>
<keyword evidence="1" id="KW-0472">Membrane</keyword>
<reference evidence="2 4" key="2">
    <citation type="submission" date="2019-09" db="EMBL/GenBank/DDBJ databases">
        <title>A bacterium isolated from glacier soil.</title>
        <authorList>
            <person name="Liu Q."/>
        </authorList>
    </citation>
    <scope>NUCLEOTIDE SEQUENCE [LARGE SCALE GENOMIC DNA]</scope>
    <source>
        <strain evidence="2 4">MDT1-10-3</strain>
    </source>
</reference>